<dbReference type="InParanoid" id="A0A423XDY0"/>
<sequence>MFYKAIITIITATLAAAAPSKRQSEPGLLVSLTNTVLAVTEEYSASTDGTPVPVNSTFEFDIATVECIEVCIPEYHCTLYDKAFASVIVLNPGTTEIEPASQVGLIICGPWLAETKREVLPETPTAR</sequence>
<name>A0A423XDY0_9PEZI</name>
<feature type="signal peptide" evidence="1">
    <location>
        <begin position="1"/>
        <end position="17"/>
    </location>
</feature>
<feature type="chain" id="PRO_5019456886" description="Apple domain-containing protein" evidence="1">
    <location>
        <begin position="18"/>
        <end position="127"/>
    </location>
</feature>
<comment type="caution">
    <text evidence="2">The sequence shown here is derived from an EMBL/GenBank/DDBJ whole genome shotgun (WGS) entry which is preliminary data.</text>
</comment>
<dbReference type="OrthoDB" id="5203194at2759"/>
<dbReference type="Proteomes" id="UP000285146">
    <property type="component" value="Unassembled WGS sequence"/>
</dbReference>
<proteinExistence type="predicted"/>
<organism evidence="2 3">
    <name type="scientific">Cytospora leucostoma</name>
    <dbReference type="NCBI Taxonomy" id="1230097"/>
    <lineage>
        <taxon>Eukaryota</taxon>
        <taxon>Fungi</taxon>
        <taxon>Dikarya</taxon>
        <taxon>Ascomycota</taxon>
        <taxon>Pezizomycotina</taxon>
        <taxon>Sordariomycetes</taxon>
        <taxon>Sordariomycetidae</taxon>
        <taxon>Diaporthales</taxon>
        <taxon>Cytosporaceae</taxon>
        <taxon>Cytospora</taxon>
    </lineage>
</organism>
<evidence type="ECO:0008006" key="4">
    <source>
        <dbReference type="Google" id="ProtNLM"/>
    </source>
</evidence>
<evidence type="ECO:0000313" key="3">
    <source>
        <dbReference type="Proteomes" id="UP000285146"/>
    </source>
</evidence>
<dbReference type="EMBL" id="LKEB01000015">
    <property type="protein sequence ID" value="ROW14179.1"/>
    <property type="molecule type" value="Genomic_DNA"/>
</dbReference>
<reference evidence="2 3" key="1">
    <citation type="submission" date="2015-09" db="EMBL/GenBank/DDBJ databases">
        <title>Host preference determinants of Valsa canker pathogens revealed by comparative genomics.</title>
        <authorList>
            <person name="Yin Z."/>
            <person name="Huang L."/>
        </authorList>
    </citation>
    <scope>NUCLEOTIDE SEQUENCE [LARGE SCALE GENOMIC DNA]</scope>
    <source>
        <strain evidence="2 3">SXYLt</strain>
    </source>
</reference>
<gene>
    <name evidence="2" type="ORF">VPNG_04285</name>
</gene>
<accession>A0A423XDY0</accession>
<keyword evidence="3" id="KW-1185">Reference proteome</keyword>
<keyword evidence="1" id="KW-0732">Signal</keyword>
<protein>
    <recommendedName>
        <fullName evidence="4">Apple domain-containing protein</fullName>
    </recommendedName>
</protein>
<dbReference type="AlphaFoldDB" id="A0A423XDY0"/>
<evidence type="ECO:0000256" key="1">
    <source>
        <dbReference type="SAM" id="SignalP"/>
    </source>
</evidence>
<evidence type="ECO:0000313" key="2">
    <source>
        <dbReference type="EMBL" id="ROW14179.1"/>
    </source>
</evidence>